<name>A0A6M3LP50_9ZZZZ</name>
<feature type="transmembrane region" description="Helical" evidence="1">
    <location>
        <begin position="20"/>
        <end position="41"/>
    </location>
</feature>
<reference evidence="2" key="1">
    <citation type="submission" date="2020-03" db="EMBL/GenBank/DDBJ databases">
        <title>The deep terrestrial virosphere.</title>
        <authorList>
            <person name="Holmfeldt K."/>
            <person name="Nilsson E."/>
            <person name="Simone D."/>
            <person name="Lopez-Fernandez M."/>
            <person name="Wu X."/>
            <person name="de Brujin I."/>
            <person name="Lundin D."/>
            <person name="Andersson A."/>
            <person name="Bertilsson S."/>
            <person name="Dopson M."/>
        </authorList>
    </citation>
    <scope>NUCLEOTIDE SEQUENCE</scope>
    <source>
        <strain evidence="2">MM415B06612</strain>
    </source>
</reference>
<keyword evidence="1" id="KW-1133">Transmembrane helix</keyword>
<accession>A0A6M3LP50</accession>
<sequence length="43" mass="4896">MLLTERTVREMNGTPVYVSMLAILAEAMGVAFLACIFYLIWKE</sequence>
<organism evidence="2">
    <name type="scientific">viral metagenome</name>
    <dbReference type="NCBI Taxonomy" id="1070528"/>
    <lineage>
        <taxon>unclassified sequences</taxon>
        <taxon>metagenomes</taxon>
        <taxon>organismal metagenomes</taxon>
    </lineage>
</organism>
<keyword evidence="1" id="KW-0472">Membrane</keyword>
<proteinExistence type="predicted"/>
<keyword evidence="1" id="KW-0812">Transmembrane</keyword>
<evidence type="ECO:0000313" key="2">
    <source>
        <dbReference type="EMBL" id="QJA97157.1"/>
    </source>
</evidence>
<dbReference type="EMBL" id="MT143467">
    <property type="protein sequence ID" value="QJA97157.1"/>
    <property type="molecule type" value="Genomic_DNA"/>
</dbReference>
<evidence type="ECO:0000256" key="1">
    <source>
        <dbReference type="SAM" id="Phobius"/>
    </source>
</evidence>
<protein>
    <submittedName>
        <fullName evidence="2">Uncharacterized protein</fullName>
    </submittedName>
</protein>
<gene>
    <name evidence="2" type="ORF">MM415B06612_0011</name>
</gene>
<dbReference type="AlphaFoldDB" id="A0A6M3LP50"/>